<feature type="binding site" evidence="15">
    <location>
        <position position="516"/>
    </location>
    <ligand>
        <name>Mg(2+)</name>
        <dbReference type="ChEBI" id="CHEBI:18420"/>
    </ligand>
</feature>
<dbReference type="FunFam" id="3.40.1110.10:FF:000090">
    <property type="entry name" value="Phospholipid-transporting ATPase"/>
    <property type="match status" value="1"/>
</dbReference>
<feature type="active site" description="4-aspartylphosphate intermediate" evidence="13">
    <location>
        <position position="516"/>
    </location>
</feature>
<keyword evidence="3 16" id="KW-0812">Transmembrane</keyword>
<evidence type="ECO:0000256" key="2">
    <source>
        <dbReference type="ARBA" id="ARBA00008109"/>
    </source>
</evidence>
<dbReference type="InterPro" id="IPR006539">
    <property type="entry name" value="P-type_ATPase_IV"/>
</dbReference>
<feature type="binding site" evidence="14">
    <location>
        <position position="1051"/>
    </location>
    <ligand>
        <name>ATP</name>
        <dbReference type="ChEBI" id="CHEBI:30616"/>
    </ligand>
</feature>
<keyword evidence="6 14" id="KW-0067">ATP-binding</keyword>
<evidence type="ECO:0000256" key="1">
    <source>
        <dbReference type="ARBA" id="ARBA00004141"/>
    </source>
</evidence>
<feature type="binding site" evidence="14">
    <location>
        <position position="772"/>
    </location>
    <ligand>
        <name>ATP</name>
        <dbReference type="ChEBI" id="CHEBI:30616"/>
    </ligand>
</feature>
<keyword evidence="8 16" id="KW-1278">Translocase</keyword>
<dbReference type="GO" id="GO:0016887">
    <property type="term" value="F:ATP hydrolysis activity"/>
    <property type="evidence" value="ECO:0007669"/>
    <property type="project" value="InterPro"/>
</dbReference>
<evidence type="ECO:0000256" key="13">
    <source>
        <dbReference type="PIRSR" id="PIRSR606539-1"/>
    </source>
</evidence>
<comment type="catalytic activity">
    <reaction evidence="11 16">
        <text>ATP + H2O + phospholipidSide 1 = ADP + phosphate + phospholipidSide 2.</text>
        <dbReference type="EC" id="7.6.2.1"/>
    </reaction>
</comment>
<dbReference type="InterPro" id="IPR023298">
    <property type="entry name" value="ATPase_P-typ_TM_dom_sf"/>
</dbReference>
<dbReference type="Gene3D" id="3.40.50.1000">
    <property type="entry name" value="HAD superfamily/HAD-like"/>
    <property type="match status" value="1"/>
</dbReference>
<evidence type="ECO:0000259" key="19">
    <source>
        <dbReference type="Pfam" id="PF16212"/>
    </source>
</evidence>
<evidence type="ECO:0000313" key="20">
    <source>
        <dbReference type="EMBL" id="AMD21714.1"/>
    </source>
</evidence>
<comment type="cofactor">
    <cofactor evidence="15">
        <name>Mg(2+)</name>
        <dbReference type="ChEBI" id="CHEBI:18420"/>
    </cofactor>
</comment>
<organism evidence="20 21">
    <name type="scientific">Eremothecium sinecaudum</name>
    <dbReference type="NCBI Taxonomy" id="45286"/>
    <lineage>
        <taxon>Eukaryota</taxon>
        <taxon>Fungi</taxon>
        <taxon>Dikarya</taxon>
        <taxon>Ascomycota</taxon>
        <taxon>Saccharomycotina</taxon>
        <taxon>Saccharomycetes</taxon>
        <taxon>Saccharomycetales</taxon>
        <taxon>Saccharomycetaceae</taxon>
        <taxon>Eremothecium</taxon>
    </lineage>
</organism>
<accession>A0A0X8HUL3</accession>
<dbReference type="SUPFAM" id="SSF81660">
    <property type="entry name" value="Metal cation-transporting ATPase, ATP-binding domain N"/>
    <property type="match status" value="1"/>
</dbReference>
<evidence type="ECO:0000256" key="16">
    <source>
        <dbReference type="RuleBase" id="RU362033"/>
    </source>
</evidence>
<dbReference type="Pfam" id="PF13246">
    <property type="entry name" value="Cation_ATPase"/>
    <property type="match status" value="1"/>
</dbReference>
<dbReference type="Pfam" id="PF16209">
    <property type="entry name" value="PhoLip_ATPase_N"/>
    <property type="match status" value="1"/>
</dbReference>
<feature type="binding site" evidence="14">
    <location>
        <position position="747"/>
    </location>
    <ligand>
        <name>ATP</name>
        <dbReference type="ChEBI" id="CHEBI:30616"/>
    </ligand>
</feature>
<evidence type="ECO:0000313" key="21">
    <source>
        <dbReference type="Proteomes" id="UP000243052"/>
    </source>
</evidence>
<comment type="similarity">
    <text evidence="2 16">Belongs to the cation transport ATPase (P-type) (TC 3.A.3) family. Type IV subfamily.</text>
</comment>
<dbReference type="PANTHER" id="PTHR24092:SF174">
    <property type="entry name" value="PHOSPHOLIPID-TRANSPORTING ATPASE DNF3-RELATED"/>
    <property type="match status" value="1"/>
</dbReference>
<feature type="domain" description="P-type ATPase N-terminal" evidence="18">
    <location>
        <begin position="115"/>
        <end position="172"/>
    </location>
</feature>
<feature type="binding site" evidence="14">
    <location>
        <position position="1144"/>
    </location>
    <ligand>
        <name>ATP</name>
        <dbReference type="ChEBI" id="CHEBI:30616"/>
    </ligand>
</feature>
<evidence type="ECO:0000256" key="15">
    <source>
        <dbReference type="PIRSR" id="PIRSR606539-3"/>
    </source>
</evidence>
<dbReference type="InterPro" id="IPR001757">
    <property type="entry name" value="P_typ_ATPase"/>
</dbReference>
<feature type="transmembrane region" description="Helical" evidence="16">
    <location>
        <begin position="1366"/>
        <end position="1391"/>
    </location>
</feature>
<feature type="binding site" evidence="14">
    <location>
        <position position="518"/>
    </location>
    <ligand>
        <name>ATP</name>
        <dbReference type="ChEBI" id="CHEBI:30616"/>
    </ligand>
</feature>
<dbReference type="SUPFAM" id="SSF81653">
    <property type="entry name" value="Calcium ATPase, transduction domain A"/>
    <property type="match status" value="1"/>
</dbReference>
<dbReference type="GO" id="GO:0140346">
    <property type="term" value="F:phosphatidylserine flippase activity"/>
    <property type="evidence" value="ECO:0007669"/>
    <property type="project" value="UniProtKB-ARBA"/>
</dbReference>
<evidence type="ECO:0000256" key="9">
    <source>
        <dbReference type="ARBA" id="ARBA00022989"/>
    </source>
</evidence>
<evidence type="ECO:0000256" key="10">
    <source>
        <dbReference type="ARBA" id="ARBA00023136"/>
    </source>
</evidence>
<name>A0A0X8HUL3_9SACH</name>
<evidence type="ECO:0000256" key="3">
    <source>
        <dbReference type="ARBA" id="ARBA00022692"/>
    </source>
</evidence>
<dbReference type="InterPro" id="IPR032630">
    <property type="entry name" value="P_typ_ATPase_c"/>
</dbReference>
<gene>
    <name evidence="20" type="ORF">AW171_hschr63684</name>
</gene>
<feature type="domain" description="P-type ATPase C-terminal" evidence="19">
    <location>
        <begin position="1191"/>
        <end position="1441"/>
    </location>
</feature>
<feature type="transmembrane region" description="Helical" evidence="16">
    <location>
        <begin position="402"/>
        <end position="427"/>
    </location>
</feature>
<feature type="transmembrane region" description="Helical" evidence="16">
    <location>
        <begin position="1337"/>
        <end position="1354"/>
    </location>
</feature>
<feature type="binding site" evidence="14">
    <location>
        <position position="699"/>
    </location>
    <ligand>
        <name>ATP</name>
        <dbReference type="ChEBI" id="CHEBI:30616"/>
    </ligand>
</feature>
<evidence type="ECO:0000256" key="5">
    <source>
        <dbReference type="ARBA" id="ARBA00022741"/>
    </source>
</evidence>
<feature type="binding site" evidence="14">
    <location>
        <position position="516"/>
    </location>
    <ligand>
        <name>ATP</name>
        <dbReference type="ChEBI" id="CHEBI:30616"/>
    </ligand>
</feature>
<dbReference type="Pfam" id="PF16212">
    <property type="entry name" value="PhoLip_ATPase_C"/>
    <property type="match status" value="1"/>
</dbReference>
<dbReference type="EMBL" id="CP014246">
    <property type="protein sequence ID" value="AMD21714.1"/>
    <property type="molecule type" value="Genomic_DNA"/>
</dbReference>
<feature type="region of interest" description="Disordered" evidence="17">
    <location>
        <begin position="1499"/>
        <end position="1519"/>
    </location>
</feature>
<feature type="transmembrane region" description="Helical" evidence="16">
    <location>
        <begin position="1255"/>
        <end position="1275"/>
    </location>
</feature>
<evidence type="ECO:0000256" key="7">
    <source>
        <dbReference type="ARBA" id="ARBA00022842"/>
    </source>
</evidence>
<dbReference type="PANTHER" id="PTHR24092">
    <property type="entry name" value="PROBABLE PHOSPHOLIPID-TRANSPORTING ATPASE"/>
    <property type="match status" value="1"/>
</dbReference>
<keyword evidence="9 16" id="KW-1133">Transmembrane helix</keyword>
<keyword evidence="4 15" id="KW-0479">Metal-binding</keyword>
<feature type="compositionally biased region" description="Basic and acidic residues" evidence="17">
    <location>
        <begin position="899"/>
        <end position="910"/>
    </location>
</feature>
<dbReference type="FunFam" id="3.40.50.1000:FF:000172">
    <property type="entry name" value="Phospholipid-transporting ATPase"/>
    <property type="match status" value="1"/>
</dbReference>
<dbReference type="GO" id="GO:0005524">
    <property type="term" value="F:ATP binding"/>
    <property type="evidence" value="ECO:0007669"/>
    <property type="project" value="UniProtKB-UniRule"/>
</dbReference>
<keyword evidence="10 16" id="KW-0472">Membrane</keyword>
<dbReference type="InterPro" id="IPR023299">
    <property type="entry name" value="ATPase_P-typ_cyto_dom_N"/>
</dbReference>
<dbReference type="SUPFAM" id="SSF56784">
    <property type="entry name" value="HAD-like"/>
    <property type="match status" value="1"/>
</dbReference>
<reference evidence="20 21" key="1">
    <citation type="submission" date="2016-01" db="EMBL/GenBank/DDBJ databases">
        <title>Genome sequence of the yeast Holleya sinecauda.</title>
        <authorList>
            <person name="Dietrich F.S."/>
        </authorList>
    </citation>
    <scope>NUCLEOTIDE SEQUENCE [LARGE SCALE GENOMIC DNA]</scope>
    <source>
        <strain evidence="20 21">ATCC 58844</strain>
    </source>
</reference>
<feature type="region of interest" description="Disordered" evidence="17">
    <location>
        <begin position="891"/>
        <end position="931"/>
    </location>
</feature>
<feature type="binding site" evidence="15">
    <location>
        <position position="1169"/>
    </location>
    <ligand>
        <name>Mg(2+)</name>
        <dbReference type="ChEBI" id="CHEBI:18420"/>
    </ligand>
</feature>
<protein>
    <recommendedName>
        <fullName evidence="16">Phospholipid-transporting ATPase</fullName>
        <ecNumber evidence="16">7.6.2.1</ecNumber>
    </recommendedName>
</protein>
<dbReference type="GO" id="GO:0006892">
    <property type="term" value="P:post-Golgi vesicle-mediated transport"/>
    <property type="evidence" value="ECO:0007669"/>
    <property type="project" value="TreeGrafter"/>
</dbReference>
<comment type="subcellular location">
    <subcellularLocation>
        <location evidence="1 16">Membrane</location>
        <topology evidence="1 16">Multi-pass membrane protein</topology>
    </subcellularLocation>
</comment>
<dbReference type="GO" id="GO:0005886">
    <property type="term" value="C:plasma membrane"/>
    <property type="evidence" value="ECO:0007669"/>
    <property type="project" value="TreeGrafter"/>
</dbReference>
<sequence length="1592" mass="180734">MGNRRRSKSLRTQLFNRNLYDQWKQQENVEGIGNETGGIPLGDIPESQAVDNNAIAKTKGDDIWSRIAGKLFCKACNDRERKGRTIPLCLCKRRRLDEKLERLYDSSRVLLDERTNKPYVKNDITSSRYTIYSFLPRQLYAQFSKLANAFFYCIALLQMVPTWSTTGNYTTIIPLSIFMSISIAREGWDDYKRHKLDKVENDRLVKVLVVDVEDSECGSATLNSKLGENKSFADEALLQSYGVSIVQKPWKSISVGDFILLNQDDWVPADLMLLTADGENDCVYVETMALDGETNLKCKQPVPDISSRMRSAEGLINFTASVTVEDPDNNLYNFDGNVEFTNSNKEKKMVPIGLDNVVFRGSIVRNTNALVGMVVFTGEETKIRMNSIKNPRIKAPKLQTRANWIVLFLIIVVVSLAVLSLGLQRYYKRRYVDNNNAWYLWGQDAGIVASLVSYIIMYNTMIPLSLYVTMEIIKTMQSRLMMWDIDMYHPESNTPFQSRTNTILEELGQVSYIFSDKTGTLTENKMVLKRFSICGSSWTHEVENGENGFQKSAASNDVDVISVEDDNSIGKNFEITEPEPRTSVECKGTSSVTYSGRPSIASQIEKLKFEISGARKKEENNYLSSVPSVNATVTSSESRLKSTSDLILYVQSHPRTFFAQRVKMFMLSLALCHTCLPKKVSDDADDADSIEYQASSPDELALVMAARDMGFVFLNRNTNIFTIKTFPNGFEKEPLLEDYEILDVIEFNSTRKRMSVLVRVPNVQDKVLLICKGADNVILERLQNSEMALEKTREINISTTRRKTEEADLVLQHRRQSMDQISRRDSIGDILRNSISGRPTRGSWAVQAASSSYAINPTRSLTDQELHINSIDDFLNIGTKADEEADHLYNASRKSLSKQQREKYSRKVGEKGSSPVQVKKSEQGLPKAEYSEKRDSLESYIGSDELVQNEEYVLERTLYDIDSFSTEGLRTLLYSFKWVSQQEYQTWSARYQVAKTSIVDRRELMDSVGGSIEFGLRILGVSAIEDKLQEGVSEAIVKLRRAGIKLWMLTGDKRETAINIGYSCKLIRDYSSVVVLSSHADDMTSKITALIQQLDEGNVAHCVVVIDGATLATFEENPILMALFVELCTKTDSVICCRASPAQKALMVENIRKTDKKIVTLAVGDGANDIAMIQSADIGIGITGKEGLQAARSSDYSISQFRYLLKLLLVHGRYNYIRTTKFMLCTFYKELIFFIAQQIYQRNVMFSGTSLYEPWSLTMFNTLFTSLTVLCIGMFEKDLKPMTLLAVPELYSLGRLSQAFNMFMFLRWMLAAAANSVLICFLSWYCWGFTSLSDNTLYPMGTIIYTAIVILINVKFQFLEMNSRTWLAFGSVFISIIAWFLWCSMLPKIYRQNFSTYDVKDMLYHTIPKDYTFWLTIVIAVALPLILNIVFLTLRTMLWPTDSNIFYELEHQDAIRKKLELNAFNELKQGWTWQRDPPAFFRWSKKILGHSKENSSVVSNSSLSIKHTGSEPNESALDTPKATALENNAAFDSDEFEQLPSGKLIKRKKQGPNGSHENLNEGLTARIGRKLRLKSKDEDINEIINQRLRSLE</sequence>
<keyword evidence="7 15" id="KW-0460">Magnesium</keyword>
<feature type="region of interest" description="Disordered" evidence="17">
    <location>
        <begin position="1543"/>
        <end position="1562"/>
    </location>
</feature>
<dbReference type="InterPro" id="IPR018303">
    <property type="entry name" value="ATPase_P-typ_P_site"/>
</dbReference>
<feature type="transmembrane region" description="Helical" evidence="16">
    <location>
        <begin position="447"/>
        <end position="469"/>
    </location>
</feature>
<dbReference type="STRING" id="45286.A0A0X8HUL3"/>
<dbReference type="Proteomes" id="UP000243052">
    <property type="component" value="Chromosome vi"/>
</dbReference>
<proteinExistence type="inferred from homology"/>
<dbReference type="SUPFAM" id="SSF81665">
    <property type="entry name" value="Calcium ATPase, transmembrane domain M"/>
    <property type="match status" value="1"/>
</dbReference>
<evidence type="ECO:0000256" key="6">
    <source>
        <dbReference type="ARBA" id="ARBA00022840"/>
    </source>
</evidence>
<dbReference type="OrthoDB" id="377733at2759"/>
<dbReference type="NCBIfam" id="TIGR01494">
    <property type="entry name" value="ATPase_P-type"/>
    <property type="match status" value="1"/>
</dbReference>
<dbReference type="InterPro" id="IPR032631">
    <property type="entry name" value="P-type_ATPase_N"/>
</dbReference>
<keyword evidence="21" id="KW-1185">Reference proteome</keyword>
<feature type="binding site" evidence="14">
    <location>
        <position position="1052"/>
    </location>
    <ligand>
        <name>ATP</name>
        <dbReference type="ChEBI" id="CHEBI:30616"/>
    </ligand>
</feature>
<feature type="transmembrane region" description="Helical" evidence="16">
    <location>
        <begin position="1305"/>
        <end position="1325"/>
    </location>
</feature>
<evidence type="ECO:0000256" key="17">
    <source>
        <dbReference type="SAM" id="MobiDB-lite"/>
    </source>
</evidence>
<dbReference type="GO" id="GO:0005802">
    <property type="term" value="C:trans-Golgi network"/>
    <property type="evidence" value="ECO:0007669"/>
    <property type="project" value="TreeGrafter"/>
</dbReference>
<evidence type="ECO:0000256" key="4">
    <source>
        <dbReference type="ARBA" id="ARBA00022723"/>
    </source>
</evidence>
<dbReference type="PROSITE" id="PS00154">
    <property type="entry name" value="ATPASE_E1_E2"/>
    <property type="match status" value="1"/>
</dbReference>
<feature type="binding site" evidence="15">
    <location>
        <position position="518"/>
    </location>
    <ligand>
        <name>Mg(2+)</name>
        <dbReference type="ChEBI" id="CHEBI:18420"/>
    </ligand>
</feature>
<keyword evidence="5 14" id="KW-0547">Nucleotide-binding</keyword>
<feature type="binding site" evidence="14">
    <location>
        <position position="970"/>
    </location>
    <ligand>
        <name>ATP</name>
        <dbReference type="ChEBI" id="CHEBI:30616"/>
    </ligand>
</feature>
<dbReference type="RefSeq" id="XP_017988710.1">
    <property type="nucleotide sequence ID" value="XM_018133164.1"/>
</dbReference>
<dbReference type="InterPro" id="IPR023214">
    <property type="entry name" value="HAD_sf"/>
</dbReference>
<evidence type="ECO:0000256" key="12">
    <source>
        <dbReference type="ARBA" id="ARBA00049128"/>
    </source>
</evidence>
<dbReference type="Gene3D" id="3.40.1110.10">
    <property type="entry name" value="Calcium-transporting ATPase, cytoplasmic domain N"/>
    <property type="match status" value="1"/>
</dbReference>
<dbReference type="FunFam" id="3.40.50.1000:FF:000001">
    <property type="entry name" value="Phospholipid-transporting ATPase IC"/>
    <property type="match status" value="1"/>
</dbReference>
<feature type="binding site" evidence="14">
    <location>
        <position position="517"/>
    </location>
    <ligand>
        <name>ATP</name>
        <dbReference type="ChEBI" id="CHEBI:30616"/>
    </ligand>
</feature>
<comment type="catalytic activity">
    <reaction evidence="12">
        <text>a 1,2-diacyl-sn-glycero-3-phosphoethanolamine(out) + ATP + H2O = a 1,2-diacyl-sn-glycero-3-phosphoethanolamine(in) + ADP + phosphate + H(+)</text>
        <dbReference type="Rhea" id="RHEA:66132"/>
        <dbReference type="ChEBI" id="CHEBI:15377"/>
        <dbReference type="ChEBI" id="CHEBI:15378"/>
        <dbReference type="ChEBI" id="CHEBI:30616"/>
        <dbReference type="ChEBI" id="CHEBI:43474"/>
        <dbReference type="ChEBI" id="CHEBI:64612"/>
        <dbReference type="ChEBI" id="CHEBI:456216"/>
    </reaction>
    <physiologicalReaction direction="left-to-right" evidence="12">
        <dbReference type="Rhea" id="RHEA:66133"/>
    </physiologicalReaction>
</comment>
<dbReference type="Gene3D" id="2.70.150.10">
    <property type="entry name" value="Calcium-transporting ATPase, cytoplasmic transduction domain A"/>
    <property type="match status" value="1"/>
</dbReference>
<dbReference type="NCBIfam" id="TIGR01652">
    <property type="entry name" value="ATPase-Plipid"/>
    <property type="match status" value="2"/>
</dbReference>
<evidence type="ECO:0000256" key="11">
    <source>
        <dbReference type="ARBA" id="ARBA00034036"/>
    </source>
</evidence>
<feature type="binding site" evidence="14">
    <location>
        <position position="1050"/>
    </location>
    <ligand>
        <name>ATP</name>
        <dbReference type="ChEBI" id="CHEBI:30616"/>
    </ligand>
</feature>
<dbReference type="EC" id="7.6.2.1" evidence="16"/>
<feature type="binding site" evidence="14">
    <location>
        <position position="1169"/>
    </location>
    <ligand>
        <name>ATP</name>
        <dbReference type="ChEBI" id="CHEBI:30616"/>
    </ligand>
</feature>
<evidence type="ECO:0000256" key="8">
    <source>
        <dbReference type="ARBA" id="ARBA00022967"/>
    </source>
</evidence>
<dbReference type="GO" id="GO:0000287">
    <property type="term" value="F:magnesium ion binding"/>
    <property type="evidence" value="ECO:0007669"/>
    <property type="project" value="UniProtKB-UniRule"/>
</dbReference>
<feature type="transmembrane region" description="Helical" evidence="16">
    <location>
        <begin position="1411"/>
        <end position="1434"/>
    </location>
</feature>
<dbReference type="InterPro" id="IPR008250">
    <property type="entry name" value="ATPase_P-typ_transduc_dom_A_sf"/>
</dbReference>
<evidence type="ECO:0000256" key="14">
    <source>
        <dbReference type="PIRSR" id="PIRSR606539-2"/>
    </source>
</evidence>
<dbReference type="InterPro" id="IPR036412">
    <property type="entry name" value="HAD-like_sf"/>
</dbReference>
<dbReference type="GeneID" id="28725018"/>
<feature type="binding site" evidence="15">
    <location>
        <position position="1165"/>
    </location>
    <ligand>
        <name>Mg(2+)</name>
        <dbReference type="ChEBI" id="CHEBI:18420"/>
    </ligand>
</feature>
<evidence type="ECO:0000259" key="18">
    <source>
        <dbReference type="Pfam" id="PF16209"/>
    </source>
</evidence>
<dbReference type="Pfam" id="PF00702">
    <property type="entry name" value="Hydrolase"/>
    <property type="match status" value="1"/>
</dbReference>
<feature type="binding site" evidence="14">
    <location>
        <position position="1138"/>
    </location>
    <ligand>
        <name>ATP</name>
        <dbReference type="ChEBI" id="CHEBI:30616"/>
    </ligand>
</feature>
<dbReference type="GO" id="GO:0032456">
    <property type="term" value="P:endocytic recycling"/>
    <property type="evidence" value="ECO:0007669"/>
    <property type="project" value="TreeGrafter"/>
</dbReference>
<feature type="binding site" evidence="14">
    <location>
        <position position="1168"/>
    </location>
    <ligand>
        <name>ATP</name>
        <dbReference type="ChEBI" id="CHEBI:30616"/>
    </ligand>
</feature>